<dbReference type="CDD" id="cd00851">
    <property type="entry name" value="MTH1175"/>
    <property type="match status" value="1"/>
</dbReference>
<gene>
    <name evidence="2" type="ORF">S12H4_29989</name>
</gene>
<evidence type="ECO:0000259" key="1">
    <source>
        <dbReference type="Pfam" id="PF02579"/>
    </source>
</evidence>
<dbReference type="InterPro" id="IPR033913">
    <property type="entry name" value="MTH1175_dom"/>
</dbReference>
<dbReference type="InterPro" id="IPR036105">
    <property type="entry name" value="DiNase_FeMo-co_biosyn_sf"/>
</dbReference>
<dbReference type="PANTHER" id="PTHR42983:SF1">
    <property type="entry name" value="IRON-MOLYBDENUM PROTEIN"/>
    <property type="match status" value="1"/>
</dbReference>
<protein>
    <recommendedName>
        <fullName evidence="1">Dinitrogenase iron-molybdenum cofactor biosynthesis domain-containing protein</fullName>
    </recommendedName>
</protein>
<dbReference type="PANTHER" id="PTHR42983">
    <property type="entry name" value="DINITROGENASE IRON-MOLYBDENUM COFACTOR PROTEIN-RELATED"/>
    <property type="match status" value="1"/>
</dbReference>
<evidence type="ECO:0000313" key="2">
    <source>
        <dbReference type="EMBL" id="GAJ01256.1"/>
    </source>
</evidence>
<accession>X1UMY9</accession>
<dbReference type="InterPro" id="IPR003731">
    <property type="entry name" value="Di-Nase_FeMo-co_biosynth"/>
</dbReference>
<dbReference type="Gene3D" id="3.30.420.130">
    <property type="entry name" value="Dinitrogenase iron-molybdenum cofactor biosynthesis domain"/>
    <property type="match status" value="1"/>
</dbReference>
<reference evidence="2" key="1">
    <citation type="journal article" date="2014" name="Front. Microbiol.">
        <title>High frequency of phylogenetically diverse reductive dehalogenase-homologous genes in deep subseafloor sedimentary metagenomes.</title>
        <authorList>
            <person name="Kawai M."/>
            <person name="Futagami T."/>
            <person name="Toyoda A."/>
            <person name="Takaki Y."/>
            <person name="Nishi S."/>
            <person name="Hori S."/>
            <person name="Arai W."/>
            <person name="Tsubouchi T."/>
            <person name="Morono Y."/>
            <person name="Uchiyama I."/>
            <person name="Ito T."/>
            <person name="Fujiyama A."/>
            <person name="Inagaki F."/>
            <person name="Takami H."/>
        </authorList>
    </citation>
    <scope>NUCLEOTIDE SEQUENCE</scope>
    <source>
        <strain evidence="2">Expedition CK06-06</strain>
    </source>
</reference>
<name>X1UMY9_9ZZZZ</name>
<comment type="caution">
    <text evidence="2">The sequence shown here is derived from an EMBL/GenBank/DDBJ whole genome shotgun (WGS) entry which is preliminary data.</text>
</comment>
<proteinExistence type="predicted"/>
<dbReference type="EMBL" id="BARW01017344">
    <property type="protein sequence ID" value="GAJ01256.1"/>
    <property type="molecule type" value="Genomic_DNA"/>
</dbReference>
<sequence>MKYAVPVSNGKLATHFGHCQQFALIDVDETTKTIVNQEFIASPGHEPGLLPVWLAEQGVSVIIASGMGSRAQGLFKQNRIEVIINVVEADPEKAVLDYISGRLEVGDDVCDH</sequence>
<dbReference type="AlphaFoldDB" id="X1UMY9"/>
<feature type="domain" description="Dinitrogenase iron-molybdenum cofactor biosynthesis" evidence="1">
    <location>
        <begin position="10"/>
        <end position="99"/>
    </location>
</feature>
<dbReference type="Pfam" id="PF02579">
    <property type="entry name" value="Nitro_FeMo-Co"/>
    <property type="match status" value="1"/>
</dbReference>
<organism evidence="2">
    <name type="scientific">marine sediment metagenome</name>
    <dbReference type="NCBI Taxonomy" id="412755"/>
    <lineage>
        <taxon>unclassified sequences</taxon>
        <taxon>metagenomes</taxon>
        <taxon>ecological metagenomes</taxon>
    </lineage>
</organism>
<dbReference type="SUPFAM" id="SSF53146">
    <property type="entry name" value="Nitrogenase accessory factor-like"/>
    <property type="match status" value="1"/>
</dbReference>